<gene>
    <name evidence="8" type="ORF">Val02_71210</name>
</gene>
<feature type="transmembrane region" description="Helical" evidence="7">
    <location>
        <begin position="153"/>
        <end position="174"/>
    </location>
</feature>
<proteinExistence type="predicted"/>
<protein>
    <recommendedName>
        <fullName evidence="10">Flippase-like domain-containing protein</fullName>
    </recommendedName>
</protein>
<name>A0A8J3YUT6_9ACTN</name>
<feature type="transmembrane region" description="Helical" evidence="7">
    <location>
        <begin position="296"/>
        <end position="317"/>
    </location>
</feature>
<feature type="transmembrane region" description="Helical" evidence="7">
    <location>
        <begin position="112"/>
        <end position="141"/>
    </location>
</feature>
<evidence type="ECO:0000256" key="7">
    <source>
        <dbReference type="SAM" id="Phobius"/>
    </source>
</evidence>
<dbReference type="AlphaFoldDB" id="A0A8J3YUT6"/>
<evidence type="ECO:0008006" key="10">
    <source>
        <dbReference type="Google" id="ProtNLM"/>
    </source>
</evidence>
<evidence type="ECO:0000256" key="3">
    <source>
        <dbReference type="ARBA" id="ARBA00022692"/>
    </source>
</evidence>
<keyword evidence="4 7" id="KW-1133">Transmembrane helix</keyword>
<dbReference type="PANTHER" id="PTHR39087:SF2">
    <property type="entry name" value="UPF0104 MEMBRANE PROTEIN MJ1595"/>
    <property type="match status" value="1"/>
</dbReference>
<dbReference type="GO" id="GO:0005886">
    <property type="term" value="C:plasma membrane"/>
    <property type="evidence" value="ECO:0007669"/>
    <property type="project" value="UniProtKB-SubCell"/>
</dbReference>
<evidence type="ECO:0000313" key="8">
    <source>
        <dbReference type="EMBL" id="GIJ50235.1"/>
    </source>
</evidence>
<evidence type="ECO:0000256" key="5">
    <source>
        <dbReference type="ARBA" id="ARBA00023136"/>
    </source>
</evidence>
<feature type="transmembrane region" description="Helical" evidence="7">
    <location>
        <begin position="77"/>
        <end position="100"/>
    </location>
</feature>
<comment type="caution">
    <text evidence="8">The sequence shown here is derived from an EMBL/GenBank/DDBJ whole genome shotgun (WGS) entry which is preliminary data.</text>
</comment>
<evidence type="ECO:0000256" key="1">
    <source>
        <dbReference type="ARBA" id="ARBA00004651"/>
    </source>
</evidence>
<dbReference type="Pfam" id="PF03706">
    <property type="entry name" value="LPG_synthase_TM"/>
    <property type="match status" value="1"/>
</dbReference>
<evidence type="ECO:0000313" key="9">
    <source>
        <dbReference type="Proteomes" id="UP000619260"/>
    </source>
</evidence>
<keyword evidence="2" id="KW-1003">Cell membrane</keyword>
<evidence type="ECO:0000256" key="2">
    <source>
        <dbReference type="ARBA" id="ARBA00022475"/>
    </source>
</evidence>
<dbReference type="InterPro" id="IPR022791">
    <property type="entry name" value="L-PG_synthase/AglD"/>
</dbReference>
<dbReference type="PANTHER" id="PTHR39087">
    <property type="entry name" value="UPF0104 MEMBRANE PROTEIN MJ1595"/>
    <property type="match status" value="1"/>
</dbReference>
<keyword evidence="9" id="KW-1185">Reference proteome</keyword>
<feature type="transmembrane region" description="Helical" evidence="7">
    <location>
        <begin position="245"/>
        <end position="263"/>
    </location>
</feature>
<dbReference type="EMBL" id="BOPF01000034">
    <property type="protein sequence ID" value="GIJ50235.1"/>
    <property type="molecule type" value="Genomic_DNA"/>
</dbReference>
<feature type="region of interest" description="Disordered" evidence="6">
    <location>
        <begin position="328"/>
        <end position="348"/>
    </location>
</feature>
<dbReference type="Proteomes" id="UP000619260">
    <property type="component" value="Unassembled WGS sequence"/>
</dbReference>
<comment type="subcellular location">
    <subcellularLocation>
        <location evidence="1">Cell membrane</location>
        <topology evidence="1">Multi-pass membrane protein</topology>
    </subcellularLocation>
</comment>
<feature type="transmembrane region" description="Helical" evidence="7">
    <location>
        <begin position="39"/>
        <end position="57"/>
    </location>
</feature>
<evidence type="ECO:0000256" key="4">
    <source>
        <dbReference type="ARBA" id="ARBA00022989"/>
    </source>
</evidence>
<dbReference type="RefSeq" id="WP_203903675.1">
    <property type="nucleotide sequence ID" value="NZ_BOPF01000034.1"/>
</dbReference>
<keyword evidence="5 7" id="KW-0472">Membrane</keyword>
<sequence>MRLVVVAVVVVALAAYGLRGRLPGAHEIVGALAGARVDWLFFAVLAQVASVGSFALAQRRLLHGLGVPMARWRVGAIVLVGSALSISVPAGPAVATAYTVRRYRRSGAPAELAAASVVISGLATIGGLALLYAVGGLALVARGAAGSPDRRPLVVVGGLAVLTVAAVVAGRRFAARPAPQRDAPADADRPTRYLHATLNAVRDAWRAAAALRVRDWVVLLLLCAGKWFADLVCLIAVARSFHLPVTVPALAGLYLSVQIVRQVPLTPGGVGVVEAALAAGLTAAGAPAVGAAAAVLIYRLISCWLFIPVGGLAALALRRERRSVNISPQSAAIPPNGNKLTRSRRERP</sequence>
<organism evidence="8 9">
    <name type="scientific">Virgisporangium aliadipatigenens</name>
    <dbReference type="NCBI Taxonomy" id="741659"/>
    <lineage>
        <taxon>Bacteria</taxon>
        <taxon>Bacillati</taxon>
        <taxon>Actinomycetota</taxon>
        <taxon>Actinomycetes</taxon>
        <taxon>Micromonosporales</taxon>
        <taxon>Micromonosporaceae</taxon>
        <taxon>Virgisporangium</taxon>
    </lineage>
</organism>
<accession>A0A8J3YUT6</accession>
<evidence type="ECO:0000256" key="6">
    <source>
        <dbReference type="SAM" id="MobiDB-lite"/>
    </source>
</evidence>
<reference evidence="8" key="1">
    <citation type="submission" date="2021-01" db="EMBL/GenBank/DDBJ databases">
        <title>Whole genome shotgun sequence of Virgisporangium aliadipatigenens NBRC 105644.</title>
        <authorList>
            <person name="Komaki H."/>
            <person name="Tamura T."/>
        </authorList>
    </citation>
    <scope>NUCLEOTIDE SEQUENCE</scope>
    <source>
        <strain evidence="8">NBRC 105644</strain>
    </source>
</reference>
<dbReference type="NCBIfam" id="TIGR00374">
    <property type="entry name" value="flippase-like domain"/>
    <property type="match status" value="1"/>
</dbReference>
<keyword evidence="3 7" id="KW-0812">Transmembrane</keyword>